<dbReference type="EMBL" id="LR797076">
    <property type="protein sequence ID" value="CAB4185852.1"/>
    <property type="molecule type" value="Genomic_DNA"/>
</dbReference>
<reference evidence="2" key="1">
    <citation type="submission" date="2020-05" db="EMBL/GenBank/DDBJ databases">
        <authorList>
            <person name="Chiriac C."/>
            <person name="Salcher M."/>
            <person name="Ghai R."/>
            <person name="Kavagutti S V."/>
        </authorList>
    </citation>
    <scope>NUCLEOTIDE SEQUENCE</scope>
</reference>
<sequence>MDNELELAGKFDQMNKVVEELLKGNTPTQIARSLELTRVQVENHIQTWKTMVHDSTAIRERAKEALAGADEHYNMLIKEAWVTLNQADAQDSPGVKATVLKLIADIEAKRIDMLNKAGVLENDSMADQILESERKQELLVSILRDVTSSCEHCKWEVAKRLQEITGQVEAVNAD</sequence>
<organism evidence="2">
    <name type="scientific">uncultured Caudovirales phage</name>
    <dbReference type="NCBI Taxonomy" id="2100421"/>
    <lineage>
        <taxon>Viruses</taxon>
        <taxon>Duplodnaviria</taxon>
        <taxon>Heunggongvirae</taxon>
        <taxon>Uroviricota</taxon>
        <taxon>Caudoviricetes</taxon>
        <taxon>Peduoviridae</taxon>
        <taxon>Maltschvirus</taxon>
        <taxon>Maltschvirus maltsch</taxon>
    </lineage>
</organism>
<protein>
    <submittedName>
        <fullName evidence="2">Uncharacterized protein</fullName>
    </submittedName>
</protein>
<evidence type="ECO:0000313" key="1">
    <source>
        <dbReference type="EMBL" id="CAB4185852.1"/>
    </source>
</evidence>
<dbReference type="EMBL" id="LR797198">
    <property type="protein sequence ID" value="CAB4193649.1"/>
    <property type="molecule type" value="Genomic_DNA"/>
</dbReference>
<accession>A0A6J5R9H9</accession>
<evidence type="ECO:0000313" key="2">
    <source>
        <dbReference type="EMBL" id="CAB4193649.1"/>
    </source>
</evidence>
<proteinExistence type="predicted"/>
<gene>
    <name evidence="1" type="ORF">UFOVP1119_143</name>
    <name evidence="2" type="ORF">UFOVP1238_117</name>
</gene>
<name>A0A6J5R9H9_9CAUD</name>